<sequence length="642" mass="65386">MSVFDFSGLRESVAWPIRMATLMVVIVLGACNREEMPGGQVCTPGAGRSCAYTGPAGTEGVGTCRAAKQTCNAAGAAWSECTGEVLPQPELYANAVDEDCDGVASLCAPGSHEACAYTGPAGTEGVGVCHAGARTCDISGTSWSACTGEVLPQPEVYTNAVDEDCDGVASLCAPGSHEACAYTGPAGTEGVGVCQAGSHTCDISGTSWSACTGEVLPQPEVYTNAVDEDCDGVASLCAPGTTESCYSGPAGTEGVGMCHAGARTCNASGTAWGACTGAVVPQTEVCGNTLDEDCDGQIDDSPPCAGWFSAGSMTQVRLTPSATLLADGKVLVAAGYTPYSGTRLATAELYDPTTGTWSATGSMSAPRWAYTATLLANGSVLVSGGVDANGYLGTAMLYNPTTGTWSATGSMSTLRAYHTATLLADGKVLVVGGFDGVGTHEELKTAELYDPTSGTWSVTGSMSTGRDRHMAVLLTDGKVLVSGGGNRYVGSLATAELYDPTSGTWSVTGSMVTARQYHAATVLADGQVLVAGGAGNGYLATAELYDPTRRTWSATGSMTTARYAHSLTMLADGQVLISGGNVGGSSGDTSKAELYDPTRRTWSATKSMRMSRYFPTATLLLDGRVLVTGGTSAEAELYDPSP</sequence>
<protein>
    <recommendedName>
        <fullName evidence="5">Branched-chain amino acid ABC transporter substrate-binding protein</fullName>
    </recommendedName>
</protein>
<dbReference type="Pfam" id="PF01344">
    <property type="entry name" value="Kelch_1"/>
    <property type="match status" value="1"/>
</dbReference>
<reference evidence="3 4" key="1">
    <citation type="submission" date="2017-06" db="EMBL/GenBank/DDBJ databases">
        <authorList>
            <person name="Kim H.J."/>
            <person name="Triplett B.A."/>
        </authorList>
    </citation>
    <scope>NUCLEOTIDE SEQUENCE [LARGE SCALE GENOMIC DNA]</scope>
    <source>
        <strain evidence="3 4">DSM 14713</strain>
    </source>
</reference>
<organism evidence="3 4">
    <name type="scientific">Melittangium boletus DSM 14713</name>
    <dbReference type="NCBI Taxonomy" id="1294270"/>
    <lineage>
        <taxon>Bacteria</taxon>
        <taxon>Pseudomonadati</taxon>
        <taxon>Myxococcota</taxon>
        <taxon>Myxococcia</taxon>
        <taxon>Myxococcales</taxon>
        <taxon>Cystobacterineae</taxon>
        <taxon>Archangiaceae</taxon>
        <taxon>Melittangium</taxon>
    </lineage>
</organism>
<dbReference type="Gene3D" id="2.130.10.80">
    <property type="entry name" value="Galactose oxidase/kelch, beta-propeller"/>
    <property type="match status" value="3"/>
</dbReference>
<evidence type="ECO:0000256" key="1">
    <source>
        <dbReference type="ARBA" id="ARBA00022441"/>
    </source>
</evidence>
<dbReference type="SMART" id="SM00612">
    <property type="entry name" value="Kelch"/>
    <property type="match status" value="6"/>
</dbReference>
<keyword evidence="2" id="KW-0677">Repeat</keyword>
<evidence type="ECO:0000313" key="4">
    <source>
        <dbReference type="Proteomes" id="UP000217289"/>
    </source>
</evidence>
<keyword evidence="4" id="KW-1185">Reference proteome</keyword>
<dbReference type="RefSeq" id="WP_218920853.1">
    <property type="nucleotide sequence ID" value="NZ_CP022163.1"/>
</dbReference>
<dbReference type="InterPro" id="IPR037293">
    <property type="entry name" value="Gal_Oxidase_central_sf"/>
</dbReference>
<dbReference type="EMBL" id="CP022163">
    <property type="protein sequence ID" value="ATB34072.1"/>
    <property type="molecule type" value="Genomic_DNA"/>
</dbReference>
<keyword evidence="1" id="KW-0880">Kelch repeat</keyword>
<gene>
    <name evidence="3" type="ORF">MEBOL_007573</name>
</gene>
<dbReference type="PANTHER" id="PTHR46344:SF27">
    <property type="entry name" value="KELCH REPEAT SUPERFAMILY PROTEIN"/>
    <property type="match status" value="1"/>
</dbReference>
<dbReference type="KEGG" id="mbd:MEBOL_007573"/>
<dbReference type="SUPFAM" id="SSF50965">
    <property type="entry name" value="Galactose oxidase, central domain"/>
    <property type="match status" value="1"/>
</dbReference>
<dbReference type="Pfam" id="PF11617">
    <property type="entry name" value="Cu-binding_MopE"/>
    <property type="match status" value="4"/>
</dbReference>
<dbReference type="InterPro" id="IPR015915">
    <property type="entry name" value="Kelch-typ_b-propeller"/>
</dbReference>
<evidence type="ECO:0000256" key="2">
    <source>
        <dbReference type="ARBA" id="ARBA00022737"/>
    </source>
</evidence>
<dbReference type="Gene3D" id="2.120.10.80">
    <property type="entry name" value="Kelch-type beta propeller"/>
    <property type="match status" value="1"/>
</dbReference>
<dbReference type="Pfam" id="PF24681">
    <property type="entry name" value="Kelch_KLHDC2_KLHL20_DRC7"/>
    <property type="match status" value="1"/>
</dbReference>
<dbReference type="InterPro" id="IPR006652">
    <property type="entry name" value="Kelch_1"/>
</dbReference>
<name>A0A250IS58_9BACT</name>
<accession>A0A250IS58</accession>
<proteinExistence type="predicted"/>
<dbReference type="InterPro" id="IPR011043">
    <property type="entry name" value="Gal_Oxase/kelch_b-propeller"/>
</dbReference>
<dbReference type="InterPro" id="IPR021655">
    <property type="entry name" value="Put_metal-bd"/>
</dbReference>
<dbReference type="PANTHER" id="PTHR46344">
    <property type="entry name" value="OS02G0202900 PROTEIN"/>
    <property type="match status" value="1"/>
</dbReference>
<evidence type="ECO:0008006" key="5">
    <source>
        <dbReference type="Google" id="ProtNLM"/>
    </source>
</evidence>
<dbReference type="AlphaFoldDB" id="A0A250IS58"/>
<evidence type="ECO:0000313" key="3">
    <source>
        <dbReference type="EMBL" id="ATB34072.1"/>
    </source>
</evidence>
<dbReference type="Proteomes" id="UP000217289">
    <property type="component" value="Chromosome"/>
</dbReference>